<feature type="compositionally biased region" description="Low complexity" evidence="1">
    <location>
        <begin position="165"/>
        <end position="242"/>
    </location>
</feature>
<gene>
    <name evidence="3" type="ORF">GCM10008939_05750</name>
</gene>
<reference evidence="3" key="2">
    <citation type="submission" date="2020-09" db="EMBL/GenBank/DDBJ databases">
        <authorList>
            <person name="Sun Q."/>
            <person name="Ohkuma M."/>
        </authorList>
    </citation>
    <scope>NUCLEOTIDE SEQUENCE</scope>
    <source>
        <strain evidence="3">JCM 14371</strain>
    </source>
</reference>
<evidence type="ECO:0000313" key="4">
    <source>
        <dbReference type="Proteomes" id="UP000635726"/>
    </source>
</evidence>
<evidence type="ECO:0000256" key="1">
    <source>
        <dbReference type="SAM" id="MobiDB-lite"/>
    </source>
</evidence>
<dbReference type="PRINTS" id="PR01217">
    <property type="entry name" value="PRICHEXTENSN"/>
</dbReference>
<evidence type="ECO:0000313" key="3">
    <source>
        <dbReference type="EMBL" id="GGJ64711.1"/>
    </source>
</evidence>
<evidence type="ECO:0000256" key="2">
    <source>
        <dbReference type="SAM" id="SignalP"/>
    </source>
</evidence>
<sequence length="314" mass="31071">MNRPLRLALSLTLLLSATPARATTFTSLTLAQQARKADVIVQATIGTPTSVTEAGNTYAVYPLKVSETLAGDAAMLPQTVGAQNGDSPALFVLSGVDRAPVFQLGQEVVLLLYKGRLDSPLVGYNQGAYLVDNGTVSVLFPPLQPGAAQPVPFQSGPVQSGPVSPANTTVPAPNSPAATTPVTTTPVTSATTVPANTPPATVGTAAPTTLPASSPDVPGGVTVPPTTVPQPSTATQPSTTLPPVTPPGTTPADSIPVPAPAVTAAPTLSPPAGTNTPGATGGTVTASPVAAGVLGSIRTPAELKAAIVAARSAR</sequence>
<protein>
    <submittedName>
        <fullName evidence="3">Uncharacterized protein</fullName>
    </submittedName>
</protein>
<accession>A0A917UKS2</accession>
<keyword evidence="4" id="KW-1185">Reference proteome</keyword>
<feature type="region of interest" description="Disordered" evidence="1">
    <location>
        <begin position="150"/>
        <end position="252"/>
    </location>
</feature>
<feature type="signal peptide" evidence="2">
    <location>
        <begin position="1"/>
        <end position="22"/>
    </location>
</feature>
<dbReference type="RefSeq" id="WP_188960684.1">
    <property type="nucleotide sequence ID" value="NZ_BMOE01000001.1"/>
</dbReference>
<organism evidence="3 4">
    <name type="scientific">Deinococcus aquiradiocola</name>
    <dbReference type="NCBI Taxonomy" id="393059"/>
    <lineage>
        <taxon>Bacteria</taxon>
        <taxon>Thermotogati</taxon>
        <taxon>Deinococcota</taxon>
        <taxon>Deinococci</taxon>
        <taxon>Deinococcales</taxon>
        <taxon>Deinococcaceae</taxon>
        <taxon>Deinococcus</taxon>
    </lineage>
</organism>
<comment type="caution">
    <text evidence="3">The sequence shown here is derived from an EMBL/GenBank/DDBJ whole genome shotgun (WGS) entry which is preliminary data.</text>
</comment>
<dbReference type="AlphaFoldDB" id="A0A917UKS2"/>
<dbReference type="EMBL" id="BMOE01000001">
    <property type="protein sequence ID" value="GGJ64711.1"/>
    <property type="molecule type" value="Genomic_DNA"/>
</dbReference>
<proteinExistence type="predicted"/>
<name>A0A917UKS2_9DEIO</name>
<feature type="chain" id="PRO_5037548934" evidence="2">
    <location>
        <begin position="23"/>
        <end position="314"/>
    </location>
</feature>
<dbReference type="Proteomes" id="UP000635726">
    <property type="component" value="Unassembled WGS sequence"/>
</dbReference>
<reference evidence="3" key="1">
    <citation type="journal article" date="2014" name="Int. J. Syst. Evol. Microbiol.">
        <title>Complete genome sequence of Corynebacterium casei LMG S-19264T (=DSM 44701T), isolated from a smear-ripened cheese.</title>
        <authorList>
            <consortium name="US DOE Joint Genome Institute (JGI-PGF)"/>
            <person name="Walter F."/>
            <person name="Albersmeier A."/>
            <person name="Kalinowski J."/>
            <person name="Ruckert C."/>
        </authorList>
    </citation>
    <scope>NUCLEOTIDE SEQUENCE</scope>
    <source>
        <strain evidence="3">JCM 14371</strain>
    </source>
</reference>
<keyword evidence="2" id="KW-0732">Signal</keyword>
<feature type="region of interest" description="Disordered" evidence="1">
    <location>
        <begin position="264"/>
        <end position="283"/>
    </location>
</feature>